<protein>
    <submittedName>
        <fullName evidence="4">Alpha/beta fold hydrolase</fullName>
    </submittedName>
</protein>
<reference evidence="5" key="1">
    <citation type="journal article" date="2019" name="Int. J. Syst. Evol. Microbiol.">
        <title>The Global Catalogue of Microorganisms (GCM) 10K type strain sequencing project: providing services to taxonomists for standard genome sequencing and annotation.</title>
        <authorList>
            <consortium name="The Broad Institute Genomics Platform"/>
            <consortium name="The Broad Institute Genome Sequencing Center for Infectious Disease"/>
            <person name="Wu L."/>
            <person name="Ma J."/>
        </authorList>
    </citation>
    <scope>NUCLEOTIDE SEQUENCE [LARGE SCALE GENOMIC DNA]</scope>
    <source>
        <strain evidence="5">CCUG 58938</strain>
    </source>
</reference>
<dbReference type="RefSeq" id="WP_377582760.1">
    <property type="nucleotide sequence ID" value="NZ_JBHTKA010000008.1"/>
</dbReference>
<dbReference type="SUPFAM" id="SSF53474">
    <property type="entry name" value="alpha/beta-Hydrolases"/>
    <property type="match status" value="1"/>
</dbReference>
<dbReference type="PANTHER" id="PTHR43798">
    <property type="entry name" value="MONOACYLGLYCEROL LIPASE"/>
    <property type="match status" value="1"/>
</dbReference>
<sequence>MKNFTGFLVLILILTTASVQAQSKVYEVKVTGKGSPLLFIPHIGCSGDMWQDAVKELSKTHECHVFSLAGFAGLAPLDSNYTQQYKTAINDYIQVKKLKNATVIGMNYGGFIALQLAAEPTRIARLIVIDTYPFLAQIINPAITQEQANTFAGNVKTAYLGPDKNAFHAMMYQLGKNMITHDTLKAKLYADWNVASDRKTIATALADQMATDLRPVLPAIKIPVLCFGTWYFGKTMKKMPLEEGYTMHDNFYASLTNHSVKLTETAKDFIHWDDSQWFIKEVNQFIQK</sequence>
<proteinExistence type="predicted"/>
<evidence type="ECO:0000256" key="2">
    <source>
        <dbReference type="SAM" id="SignalP"/>
    </source>
</evidence>
<dbReference type="EMBL" id="JBHTKA010000008">
    <property type="protein sequence ID" value="MFD1002038.1"/>
    <property type="molecule type" value="Genomic_DNA"/>
</dbReference>
<feature type="signal peptide" evidence="2">
    <location>
        <begin position="1"/>
        <end position="21"/>
    </location>
</feature>
<feature type="domain" description="AB hydrolase-1" evidence="3">
    <location>
        <begin position="36"/>
        <end position="176"/>
    </location>
</feature>
<dbReference type="Pfam" id="PF00561">
    <property type="entry name" value="Abhydrolase_1"/>
    <property type="match status" value="1"/>
</dbReference>
<evidence type="ECO:0000313" key="4">
    <source>
        <dbReference type="EMBL" id="MFD1002038.1"/>
    </source>
</evidence>
<dbReference type="InterPro" id="IPR029058">
    <property type="entry name" value="AB_hydrolase_fold"/>
</dbReference>
<dbReference type="PANTHER" id="PTHR43798:SF31">
    <property type="entry name" value="AB HYDROLASE SUPERFAMILY PROTEIN YCLE"/>
    <property type="match status" value="1"/>
</dbReference>
<keyword evidence="5" id="KW-1185">Reference proteome</keyword>
<dbReference type="Proteomes" id="UP001597112">
    <property type="component" value="Unassembled WGS sequence"/>
</dbReference>
<comment type="caution">
    <text evidence="4">The sequence shown here is derived from an EMBL/GenBank/DDBJ whole genome shotgun (WGS) entry which is preliminary data.</text>
</comment>
<dbReference type="Gene3D" id="3.40.50.1820">
    <property type="entry name" value="alpha/beta hydrolase"/>
    <property type="match status" value="1"/>
</dbReference>
<dbReference type="InterPro" id="IPR050266">
    <property type="entry name" value="AB_hydrolase_sf"/>
</dbReference>
<keyword evidence="2" id="KW-0732">Signal</keyword>
<feature type="chain" id="PRO_5045300081" evidence="2">
    <location>
        <begin position="22"/>
        <end position="288"/>
    </location>
</feature>
<keyword evidence="1 4" id="KW-0378">Hydrolase</keyword>
<gene>
    <name evidence="4" type="ORF">ACFQ21_22120</name>
</gene>
<evidence type="ECO:0000256" key="1">
    <source>
        <dbReference type="ARBA" id="ARBA00022801"/>
    </source>
</evidence>
<accession>A0ABW3K7N2</accession>
<name>A0ABW3K7N2_9BACT</name>
<evidence type="ECO:0000259" key="3">
    <source>
        <dbReference type="Pfam" id="PF00561"/>
    </source>
</evidence>
<dbReference type="GO" id="GO:0016787">
    <property type="term" value="F:hydrolase activity"/>
    <property type="evidence" value="ECO:0007669"/>
    <property type="project" value="UniProtKB-KW"/>
</dbReference>
<evidence type="ECO:0000313" key="5">
    <source>
        <dbReference type="Proteomes" id="UP001597112"/>
    </source>
</evidence>
<organism evidence="4 5">
    <name type="scientific">Ohtaekwangia kribbensis</name>
    <dbReference type="NCBI Taxonomy" id="688913"/>
    <lineage>
        <taxon>Bacteria</taxon>
        <taxon>Pseudomonadati</taxon>
        <taxon>Bacteroidota</taxon>
        <taxon>Cytophagia</taxon>
        <taxon>Cytophagales</taxon>
        <taxon>Fulvivirgaceae</taxon>
        <taxon>Ohtaekwangia</taxon>
    </lineage>
</organism>
<dbReference type="InterPro" id="IPR000073">
    <property type="entry name" value="AB_hydrolase_1"/>
</dbReference>